<evidence type="ECO:0000256" key="1">
    <source>
        <dbReference type="ARBA" id="ARBA00001782"/>
    </source>
</evidence>
<evidence type="ECO:0000256" key="6">
    <source>
        <dbReference type="ARBA" id="ARBA00009541"/>
    </source>
</evidence>
<comment type="function">
    <text evidence="10">Catalyzes the reversible epimerization of D-ribulose 5-phosphate to D-xylulose 5-phosphate.</text>
</comment>
<evidence type="ECO:0000256" key="5">
    <source>
        <dbReference type="ARBA" id="ARBA00001954"/>
    </source>
</evidence>
<protein>
    <recommendedName>
        <fullName evidence="7 10">Ribulose-phosphate 3-epimerase</fullName>
        <ecNumber evidence="7 10">5.1.3.1</ecNumber>
    </recommendedName>
</protein>
<evidence type="ECO:0000313" key="13">
    <source>
        <dbReference type="Proteomes" id="UP001596122"/>
    </source>
</evidence>
<comment type="catalytic activity">
    <reaction evidence="1 10 11">
        <text>D-ribulose 5-phosphate = D-xylulose 5-phosphate</text>
        <dbReference type="Rhea" id="RHEA:13677"/>
        <dbReference type="ChEBI" id="CHEBI:57737"/>
        <dbReference type="ChEBI" id="CHEBI:58121"/>
        <dbReference type="EC" id="5.1.3.1"/>
    </reaction>
</comment>
<dbReference type="EC" id="5.1.3.1" evidence="7 10"/>
<feature type="active site" description="Proton acceptor" evidence="10">
    <location>
        <position position="34"/>
    </location>
</feature>
<gene>
    <name evidence="10 12" type="primary">rpe</name>
    <name evidence="12" type="ORF">ACFPJ6_16705</name>
</gene>
<dbReference type="HAMAP" id="MF_02227">
    <property type="entry name" value="RPE"/>
    <property type="match status" value="1"/>
</dbReference>
<feature type="binding site" evidence="10">
    <location>
        <position position="34"/>
    </location>
    <ligand>
        <name>a divalent metal cation</name>
        <dbReference type="ChEBI" id="CHEBI:60240"/>
    </ligand>
</feature>
<comment type="cofactor">
    <cofactor evidence="3">
        <name>Co(2+)</name>
        <dbReference type="ChEBI" id="CHEBI:48828"/>
    </cofactor>
</comment>
<dbReference type="PANTHER" id="PTHR11749">
    <property type="entry name" value="RIBULOSE-5-PHOSPHATE-3-EPIMERASE"/>
    <property type="match status" value="1"/>
</dbReference>
<evidence type="ECO:0000256" key="11">
    <source>
        <dbReference type="PIRNR" id="PIRNR001461"/>
    </source>
</evidence>
<keyword evidence="8 10" id="KW-0479">Metal-binding</keyword>
<dbReference type="NCBIfam" id="NF004076">
    <property type="entry name" value="PRK05581.1-4"/>
    <property type="match status" value="1"/>
</dbReference>
<dbReference type="InterPro" id="IPR013785">
    <property type="entry name" value="Aldolase_TIM"/>
</dbReference>
<dbReference type="Gene3D" id="3.20.20.70">
    <property type="entry name" value="Aldolase class I"/>
    <property type="match status" value="1"/>
</dbReference>
<evidence type="ECO:0000256" key="7">
    <source>
        <dbReference type="ARBA" id="ARBA00013188"/>
    </source>
</evidence>
<dbReference type="PROSITE" id="PS01086">
    <property type="entry name" value="RIBUL_P_3_EPIMER_2"/>
    <property type="match status" value="1"/>
</dbReference>
<comment type="cofactor">
    <cofactor evidence="4">
        <name>Zn(2+)</name>
        <dbReference type="ChEBI" id="CHEBI:29105"/>
    </cofactor>
</comment>
<dbReference type="Pfam" id="PF00834">
    <property type="entry name" value="Ribul_P_3_epim"/>
    <property type="match status" value="1"/>
</dbReference>
<dbReference type="PIRSF" id="PIRSF001461">
    <property type="entry name" value="RPE"/>
    <property type="match status" value="1"/>
</dbReference>
<feature type="binding site" evidence="10">
    <location>
        <position position="32"/>
    </location>
    <ligand>
        <name>a divalent metal cation</name>
        <dbReference type="ChEBI" id="CHEBI:60240"/>
    </ligand>
</feature>
<dbReference type="NCBIfam" id="TIGR01163">
    <property type="entry name" value="rpe"/>
    <property type="match status" value="1"/>
</dbReference>
<comment type="cofactor">
    <cofactor evidence="10">
        <name>a divalent metal cation</name>
        <dbReference type="ChEBI" id="CHEBI:60240"/>
    </cofactor>
    <text evidence="10">Binds 1 divalent metal cation per subunit.</text>
</comment>
<name>A0ABW0GR49_9MICO</name>
<proteinExistence type="inferred from homology"/>
<evidence type="ECO:0000256" key="3">
    <source>
        <dbReference type="ARBA" id="ARBA00001941"/>
    </source>
</evidence>
<feature type="binding site" evidence="10">
    <location>
        <begin position="196"/>
        <end position="197"/>
    </location>
    <ligand>
        <name>substrate</name>
    </ligand>
</feature>
<keyword evidence="13" id="KW-1185">Reference proteome</keyword>
<comment type="cofactor">
    <cofactor evidence="5">
        <name>Fe(2+)</name>
        <dbReference type="ChEBI" id="CHEBI:29033"/>
    </cofactor>
</comment>
<dbReference type="EMBL" id="JBHSLD010000026">
    <property type="protein sequence ID" value="MFC5382408.1"/>
    <property type="molecule type" value="Genomic_DNA"/>
</dbReference>
<evidence type="ECO:0000256" key="10">
    <source>
        <dbReference type="HAMAP-Rule" id="MF_02227"/>
    </source>
</evidence>
<sequence>MQRPLVAPSILSADFARLADELERISDADWAHVDVMDAHFVPNLTLGAPVVEALAAASPIPLDCHLMVSDVDRWALDYAEAGAAGVTIHAEASAAPVRTARALRAAGARAGLALRPATAFEAYEDLLPEVDMVLVMTVEPGFGGQEFLDVTLPKLRRVRRAVDAADLDVRVQVDGGVSEDTIARCAEAGADVFVAGSAVYGAADAAGAIARLRELAAAHMPR</sequence>
<comment type="pathway">
    <text evidence="10">Carbohydrate degradation.</text>
</comment>
<dbReference type="Proteomes" id="UP001596122">
    <property type="component" value="Unassembled WGS sequence"/>
</dbReference>
<dbReference type="GO" id="GO:0004750">
    <property type="term" value="F:D-ribulose-phosphate 3-epimerase activity"/>
    <property type="evidence" value="ECO:0007669"/>
    <property type="project" value="UniProtKB-EC"/>
</dbReference>
<feature type="binding site" evidence="10">
    <location>
        <begin position="141"/>
        <end position="144"/>
    </location>
    <ligand>
        <name>substrate</name>
    </ligand>
</feature>
<dbReference type="InterPro" id="IPR026019">
    <property type="entry name" value="Ribul_P_3_epim"/>
</dbReference>
<comment type="cofactor">
    <cofactor evidence="2">
        <name>Mn(2+)</name>
        <dbReference type="ChEBI" id="CHEBI:29035"/>
    </cofactor>
</comment>
<organism evidence="12 13">
    <name type="scientific">Aquipuribacter nitratireducens</name>
    <dbReference type="NCBI Taxonomy" id="650104"/>
    <lineage>
        <taxon>Bacteria</taxon>
        <taxon>Bacillati</taxon>
        <taxon>Actinomycetota</taxon>
        <taxon>Actinomycetes</taxon>
        <taxon>Micrococcales</taxon>
        <taxon>Intrasporangiaceae</taxon>
        <taxon>Aquipuribacter</taxon>
    </lineage>
</organism>
<feature type="active site" description="Proton donor" evidence="10">
    <location>
        <position position="174"/>
    </location>
</feature>
<reference evidence="13" key="1">
    <citation type="journal article" date="2019" name="Int. J. Syst. Evol. Microbiol.">
        <title>The Global Catalogue of Microorganisms (GCM) 10K type strain sequencing project: providing services to taxonomists for standard genome sequencing and annotation.</title>
        <authorList>
            <consortium name="The Broad Institute Genomics Platform"/>
            <consortium name="The Broad Institute Genome Sequencing Center for Infectious Disease"/>
            <person name="Wu L."/>
            <person name="Ma J."/>
        </authorList>
    </citation>
    <scope>NUCLEOTIDE SEQUENCE [LARGE SCALE GENOMIC DNA]</scope>
    <source>
        <strain evidence="13">CCUG 43114</strain>
    </source>
</reference>
<feature type="binding site" evidence="10">
    <location>
        <position position="9"/>
    </location>
    <ligand>
        <name>substrate</name>
    </ligand>
</feature>
<feature type="binding site" evidence="10">
    <location>
        <position position="65"/>
    </location>
    <ligand>
        <name>a divalent metal cation</name>
        <dbReference type="ChEBI" id="CHEBI:60240"/>
    </ligand>
</feature>
<feature type="binding site" evidence="10">
    <location>
        <position position="174"/>
    </location>
    <ligand>
        <name>a divalent metal cation</name>
        <dbReference type="ChEBI" id="CHEBI:60240"/>
    </ligand>
</feature>
<evidence type="ECO:0000313" key="12">
    <source>
        <dbReference type="EMBL" id="MFC5382408.1"/>
    </source>
</evidence>
<accession>A0ABW0GR49</accession>
<feature type="binding site" evidence="10">
    <location>
        <begin position="174"/>
        <end position="176"/>
    </location>
    <ligand>
        <name>substrate</name>
    </ligand>
</feature>
<evidence type="ECO:0000256" key="8">
    <source>
        <dbReference type="ARBA" id="ARBA00022723"/>
    </source>
</evidence>
<dbReference type="CDD" id="cd00429">
    <property type="entry name" value="RPE"/>
    <property type="match status" value="1"/>
</dbReference>
<keyword evidence="9 10" id="KW-0413">Isomerase</keyword>
<dbReference type="InterPro" id="IPR000056">
    <property type="entry name" value="Ribul_P_3_epim-like"/>
</dbReference>
<evidence type="ECO:0000256" key="9">
    <source>
        <dbReference type="ARBA" id="ARBA00023235"/>
    </source>
</evidence>
<comment type="similarity">
    <text evidence="6 10 11">Belongs to the ribulose-phosphate 3-epimerase family.</text>
</comment>
<evidence type="ECO:0000256" key="4">
    <source>
        <dbReference type="ARBA" id="ARBA00001947"/>
    </source>
</evidence>
<comment type="caution">
    <text evidence="12">The sequence shown here is derived from an EMBL/GenBank/DDBJ whole genome shotgun (WGS) entry which is preliminary data.</text>
</comment>
<evidence type="ECO:0000256" key="2">
    <source>
        <dbReference type="ARBA" id="ARBA00001936"/>
    </source>
</evidence>
<dbReference type="RefSeq" id="WP_340271655.1">
    <property type="nucleotide sequence ID" value="NZ_JBBEOG010000013.1"/>
</dbReference>
<feature type="binding site" evidence="10">
    <location>
        <position position="65"/>
    </location>
    <ligand>
        <name>substrate</name>
    </ligand>
</feature>
<dbReference type="SUPFAM" id="SSF51366">
    <property type="entry name" value="Ribulose-phoshate binding barrel"/>
    <property type="match status" value="1"/>
</dbReference>
<dbReference type="InterPro" id="IPR011060">
    <property type="entry name" value="RibuloseP-bd_barrel"/>
</dbReference>
<keyword evidence="10 11" id="KW-0119">Carbohydrate metabolism</keyword>